<dbReference type="EMBL" id="ML996687">
    <property type="protein sequence ID" value="KAF2405198.1"/>
    <property type="molecule type" value="Genomic_DNA"/>
</dbReference>
<feature type="transmembrane region" description="Helical" evidence="12">
    <location>
        <begin position="122"/>
        <end position="145"/>
    </location>
</feature>
<evidence type="ECO:0000256" key="8">
    <source>
        <dbReference type="ARBA" id="ARBA00022989"/>
    </source>
</evidence>
<dbReference type="GO" id="GO:0009055">
    <property type="term" value="F:electron transfer activity"/>
    <property type="evidence" value="ECO:0007669"/>
    <property type="project" value="InterPro"/>
</dbReference>
<evidence type="ECO:0000256" key="1">
    <source>
        <dbReference type="ARBA" id="ARBA00004448"/>
    </source>
</evidence>
<dbReference type="GO" id="GO:0046872">
    <property type="term" value="F:metal ion binding"/>
    <property type="evidence" value="ECO:0007669"/>
    <property type="project" value="UniProtKB-KW"/>
</dbReference>
<dbReference type="FunFam" id="1.20.1300.10:FF:000008">
    <property type="entry name" value="Succinate dehydrogenase cytochrome b560 subunit"/>
    <property type="match status" value="1"/>
</dbReference>
<evidence type="ECO:0000256" key="6">
    <source>
        <dbReference type="ARBA" id="ARBA00022792"/>
    </source>
</evidence>
<dbReference type="Pfam" id="PF01127">
    <property type="entry name" value="Sdh_cyt"/>
    <property type="match status" value="1"/>
</dbReference>
<feature type="transmembrane region" description="Helical" evidence="12">
    <location>
        <begin position="166"/>
        <end position="184"/>
    </location>
</feature>
<dbReference type="PANTHER" id="PTHR10978">
    <property type="entry name" value="SUCCINATE DEHYDROGENASE CYTOCHROME B560 SUBUNIT"/>
    <property type="match status" value="1"/>
</dbReference>
<evidence type="ECO:0000256" key="3">
    <source>
        <dbReference type="ARBA" id="ARBA00022617"/>
    </source>
</evidence>
<keyword evidence="3" id="KW-0349">Heme</keyword>
<comment type="subcellular location">
    <subcellularLocation>
        <location evidence="1">Mitochondrion inner membrane</location>
        <topology evidence="1">Multi-pass membrane protein</topology>
    </subcellularLocation>
</comment>
<dbReference type="OrthoDB" id="588261at2759"/>
<dbReference type="GO" id="GO:0005743">
    <property type="term" value="C:mitochondrial inner membrane"/>
    <property type="evidence" value="ECO:0007669"/>
    <property type="project" value="UniProtKB-SubCell"/>
</dbReference>
<evidence type="ECO:0000256" key="12">
    <source>
        <dbReference type="SAM" id="Phobius"/>
    </source>
</evidence>
<evidence type="ECO:0000313" key="14">
    <source>
        <dbReference type="Proteomes" id="UP000799640"/>
    </source>
</evidence>
<gene>
    <name evidence="13" type="ORF">EJ06DRAFT_525734</name>
</gene>
<dbReference type="AlphaFoldDB" id="A0A6G1IA70"/>
<accession>A0A6G1IA70</accession>
<evidence type="ECO:0000256" key="2">
    <source>
        <dbReference type="ARBA" id="ARBA00007244"/>
    </source>
</evidence>
<dbReference type="InterPro" id="IPR014314">
    <property type="entry name" value="Succ_DH_cytb556"/>
</dbReference>
<dbReference type="Proteomes" id="UP000799640">
    <property type="component" value="Unassembled WGS sequence"/>
</dbReference>
<evidence type="ECO:0000256" key="5">
    <source>
        <dbReference type="ARBA" id="ARBA00022723"/>
    </source>
</evidence>
<dbReference type="InterPro" id="IPR034804">
    <property type="entry name" value="SQR/QFR_C/D"/>
</dbReference>
<evidence type="ECO:0000256" key="11">
    <source>
        <dbReference type="ARBA" id="ARBA00023136"/>
    </source>
</evidence>
<dbReference type="Gene3D" id="1.20.1300.10">
    <property type="entry name" value="Fumarate reductase/succinate dehydrogenase, transmembrane subunit"/>
    <property type="match status" value="1"/>
</dbReference>
<protein>
    <submittedName>
        <fullName evidence="13">Cytochrome b556 subunit of succinate dehydrogenase</fullName>
    </submittedName>
</protein>
<evidence type="ECO:0000256" key="9">
    <source>
        <dbReference type="ARBA" id="ARBA00023004"/>
    </source>
</evidence>
<evidence type="ECO:0000313" key="13">
    <source>
        <dbReference type="EMBL" id="KAF2405198.1"/>
    </source>
</evidence>
<comment type="similarity">
    <text evidence="2">Belongs to the cytochrome b560 family.</text>
</comment>
<keyword evidence="7" id="KW-0809">Transit peptide</keyword>
<sequence length="186" mass="20453">MSTSRILQTSARRALIRPTSLVAKFAPPAAFATNTHYVQRRQVTQQVSQSTGEEILAKQRLRRPVSPHLSIYQPQITWYLSALNRITGVALSGSLYLFSAAYLASPLFGWHLESSAIAASFAAWPIVAKVLTKSALAFPFVFHTVNSLRHLTWDMAKQITNKQVQQTGWAAVGATAILTLYLAVGL</sequence>
<evidence type="ECO:0000256" key="4">
    <source>
        <dbReference type="ARBA" id="ARBA00022692"/>
    </source>
</evidence>
<keyword evidence="6" id="KW-0999">Mitochondrion inner membrane</keyword>
<dbReference type="SUPFAM" id="SSF81343">
    <property type="entry name" value="Fumarate reductase respiratory complex transmembrane subunits"/>
    <property type="match status" value="1"/>
</dbReference>
<keyword evidence="9" id="KW-0408">Iron</keyword>
<dbReference type="InterPro" id="IPR000701">
    <property type="entry name" value="SuccDH_FuR_B_TM-su"/>
</dbReference>
<name>A0A6G1IA70_9PEZI</name>
<keyword evidence="8 12" id="KW-1133">Transmembrane helix</keyword>
<keyword evidence="4 12" id="KW-0812">Transmembrane</keyword>
<keyword evidence="5" id="KW-0479">Metal-binding</keyword>
<dbReference type="PANTHER" id="PTHR10978:SF5">
    <property type="entry name" value="SUCCINATE DEHYDROGENASE CYTOCHROME B560 SUBUNIT, MITOCHONDRIAL"/>
    <property type="match status" value="1"/>
</dbReference>
<evidence type="ECO:0000256" key="10">
    <source>
        <dbReference type="ARBA" id="ARBA00023128"/>
    </source>
</evidence>
<keyword evidence="14" id="KW-1185">Reference proteome</keyword>
<dbReference type="GO" id="GO:0006121">
    <property type="term" value="P:mitochondrial electron transport, succinate to ubiquinone"/>
    <property type="evidence" value="ECO:0007669"/>
    <property type="project" value="TreeGrafter"/>
</dbReference>
<proteinExistence type="inferred from homology"/>
<keyword evidence="11 12" id="KW-0472">Membrane</keyword>
<feature type="transmembrane region" description="Helical" evidence="12">
    <location>
        <begin position="89"/>
        <end position="110"/>
    </location>
</feature>
<dbReference type="NCBIfam" id="TIGR02970">
    <property type="entry name" value="succ_dehyd_cytB"/>
    <property type="match status" value="1"/>
</dbReference>
<organism evidence="13 14">
    <name type="scientific">Trichodelitschia bisporula</name>
    <dbReference type="NCBI Taxonomy" id="703511"/>
    <lineage>
        <taxon>Eukaryota</taxon>
        <taxon>Fungi</taxon>
        <taxon>Dikarya</taxon>
        <taxon>Ascomycota</taxon>
        <taxon>Pezizomycotina</taxon>
        <taxon>Dothideomycetes</taxon>
        <taxon>Dothideomycetes incertae sedis</taxon>
        <taxon>Phaeotrichales</taxon>
        <taxon>Phaeotrichaceae</taxon>
        <taxon>Trichodelitschia</taxon>
    </lineage>
</organism>
<keyword evidence="10" id="KW-0496">Mitochondrion</keyword>
<reference evidence="13" key="1">
    <citation type="journal article" date="2020" name="Stud. Mycol.">
        <title>101 Dothideomycetes genomes: a test case for predicting lifestyles and emergence of pathogens.</title>
        <authorList>
            <person name="Haridas S."/>
            <person name="Albert R."/>
            <person name="Binder M."/>
            <person name="Bloem J."/>
            <person name="Labutti K."/>
            <person name="Salamov A."/>
            <person name="Andreopoulos B."/>
            <person name="Baker S."/>
            <person name="Barry K."/>
            <person name="Bills G."/>
            <person name="Bluhm B."/>
            <person name="Cannon C."/>
            <person name="Castanera R."/>
            <person name="Culley D."/>
            <person name="Daum C."/>
            <person name="Ezra D."/>
            <person name="Gonzalez J."/>
            <person name="Henrissat B."/>
            <person name="Kuo A."/>
            <person name="Liang C."/>
            <person name="Lipzen A."/>
            <person name="Lutzoni F."/>
            <person name="Magnuson J."/>
            <person name="Mondo S."/>
            <person name="Nolan M."/>
            <person name="Ohm R."/>
            <person name="Pangilinan J."/>
            <person name="Park H.-J."/>
            <person name="Ramirez L."/>
            <person name="Alfaro M."/>
            <person name="Sun H."/>
            <person name="Tritt A."/>
            <person name="Yoshinaga Y."/>
            <person name="Zwiers L.-H."/>
            <person name="Turgeon B."/>
            <person name="Goodwin S."/>
            <person name="Spatafora J."/>
            <person name="Crous P."/>
            <person name="Grigoriev I."/>
        </authorList>
    </citation>
    <scope>NUCLEOTIDE SEQUENCE</scope>
    <source>
        <strain evidence="13">CBS 262.69</strain>
    </source>
</reference>
<dbReference type="CDD" id="cd03499">
    <property type="entry name" value="SQR_TypeC_SdhC"/>
    <property type="match status" value="1"/>
</dbReference>
<dbReference type="GO" id="GO:0006099">
    <property type="term" value="P:tricarboxylic acid cycle"/>
    <property type="evidence" value="ECO:0007669"/>
    <property type="project" value="InterPro"/>
</dbReference>
<evidence type="ECO:0000256" key="7">
    <source>
        <dbReference type="ARBA" id="ARBA00022946"/>
    </source>
</evidence>